<dbReference type="EMBL" id="JMSE01001086">
    <property type="protein sequence ID" value="KDN64903.1"/>
    <property type="molecule type" value="Genomic_DNA"/>
</dbReference>
<feature type="domain" description="Heterokaryon incompatibility" evidence="1">
    <location>
        <begin position="246"/>
        <end position="385"/>
    </location>
</feature>
<protein>
    <recommendedName>
        <fullName evidence="1">Heterokaryon incompatibility domain-containing protein</fullName>
    </recommendedName>
</protein>
<organism evidence="2 3">
    <name type="scientific">Colletotrichum sublineola</name>
    <name type="common">Sorghum anthracnose fungus</name>
    <dbReference type="NCBI Taxonomy" id="1173701"/>
    <lineage>
        <taxon>Eukaryota</taxon>
        <taxon>Fungi</taxon>
        <taxon>Dikarya</taxon>
        <taxon>Ascomycota</taxon>
        <taxon>Pezizomycotina</taxon>
        <taxon>Sordariomycetes</taxon>
        <taxon>Hypocreomycetidae</taxon>
        <taxon>Glomerellales</taxon>
        <taxon>Glomerellaceae</taxon>
        <taxon>Colletotrichum</taxon>
        <taxon>Colletotrichum graminicola species complex</taxon>
    </lineage>
</organism>
<evidence type="ECO:0000313" key="3">
    <source>
        <dbReference type="Proteomes" id="UP000027238"/>
    </source>
</evidence>
<dbReference type="OMA" id="FEMREIM"/>
<comment type="caution">
    <text evidence="2">The sequence shown here is derived from an EMBL/GenBank/DDBJ whole genome shotgun (WGS) entry which is preliminary data.</text>
</comment>
<sequence>MNPPEDPFELSGSTLCQLCRTFIKELSVFWAEKRHLEKGWTADKRHSLFTITFPYNSSRVAFKHQLSFDALVSSALSCELCHVLHDQLAKIGPDLRIGWLGLLPCYWHRKGYFRAKFSMSKSLSWERVDPSFRIGRLRNFVYRDRVRTWSDPITYDDIIVTPRHLTPAYIAQKYRDWIAMCQTDESHKSCRRGTYLAEEGSIEDRHPHATSLAQGALPTRVIDLGPPQSAELPRLYVAAPGEQANYVALSHCWGGTIPSSTFLANLGARLVELPVKGLPRNFQDAIAVTRALGIRYLWIDSLCIIQDSQSDWFAEARNMASVYAGATVTLSALDAASSNVGFLHPEGRAPTAILNEDYAVQKEFSNIYDYLQGCPLNSRAWCMQERLLSPRVMHFSREQMLWECNRFLTTESNDFFDGHSNHVAGLLLYLRGLIREQPRRTRWGLWYQLVEEYTTRKLTFGADKLPALAGLAALFKSLLHSNSLPTYVAGLWREDIANGLIWGAKYNHVNGQRRHFGYTPSDVCSKLVEAPPVNNQPRAPSWSWASVDGEVMFWSVRSPSDNVLDKVSIVMQRGEDSFIEPQPIGALNVRGLFAEVVYHPPIDSYRYTGVQQDIGVDVGSLEVVGNEEFGYIHGCVMDTKRDITQRCYALIVCITPNGVEKYMLVLEKRDVDMTFKRVGICRSLSDRDFVKEGGFKSKDITLT</sequence>
<dbReference type="PANTHER" id="PTHR33112:SF16">
    <property type="entry name" value="HETEROKARYON INCOMPATIBILITY DOMAIN-CONTAINING PROTEIN"/>
    <property type="match status" value="1"/>
</dbReference>
<gene>
    <name evidence="2" type="ORF">CSUB01_11788</name>
</gene>
<dbReference type="InterPro" id="IPR010730">
    <property type="entry name" value="HET"/>
</dbReference>
<dbReference type="HOGENOM" id="CLU_002639_6_0_1"/>
<proteinExistence type="predicted"/>
<dbReference type="eggNOG" id="ENOG502SN0Y">
    <property type="taxonomic scope" value="Eukaryota"/>
</dbReference>
<keyword evidence="3" id="KW-1185">Reference proteome</keyword>
<dbReference type="AlphaFoldDB" id="A0A066X6X3"/>
<dbReference type="Proteomes" id="UP000027238">
    <property type="component" value="Unassembled WGS sequence"/>
</dbReference>
<evidence type="ECO:0000313" key="2">
    <source>
        <dbReference type="EMBL" id="KDN64903.1"/>
    </source>
</evidence>
<dbReference type="Pfam" id="PF06985">
    <property type="entry name" value="HET"/>
    <property type="match status" value="1"/>
</dbReference>
<dbReference type="OrthoDB" id="5125733at2759"/>
<dbReference type="STRING" id="1173701.A0A066X6X3"/>
<accession>A0A066X6X3</accession>
<dbReference type="PANTHER" id="PTHR33112">
    <property type="entry name" value="DOMAIN PROTEIN, PUTATIVE-RELATED"/>
    <property type="match status" value="1"/>
</dbReference>
<evidence type="ECO:0000259" key="1">
    <source>
        <dbReference type="Pfam" id="PF06985"/>
    </source>
</evidence>
<name>A0A066X6X3_COLSU</name>
<reference evidence="3" key="1">
    <citation type="journal article" date="2014" name="Genome Announc.">
        <title>Draft genome sequence of Colletotrichum sublineola, a destructive pathogen of cultivated sorghum.</title>
        <authorList>
            <person name="Baroncelli R."/>
            <person name="Sanz-Martin J.M."/>
            <person name="Rech G.E."/>
            <person name="Sukno S.A."/>
            <person name="Thon M.R."/>
        </authorList>
    </citation>
    <scope>NUCLEOTIDE SEQUENCE [LARGE SCALE GENOMIC DNA]</scope>
    <source>
        <strain evidence="3">TX430BB</strain>
    </source>
</reference>